<feature type="signal peptide" evidence="5">
    <location>
        <begin position="1"/>
        <end position="25"/>
    </location>
</feature>
<dbReference type="EC" id="3.2.1.28" evidence="4"/>
<comment type="catalytic activity">
    <reaction evidence="4">
        <text>alpha,alpha-trehalose + H2O = alpha-D-glucose + beta-D-glucose</text>
        <dbReference type="Rhea" id="RHEA:32675"/>
        <dbReference type="ChEBI" id="CHEBI:15377"/>
        <dbReference type="ChEBI" id="CHEBI:15903"/>
        <dbReference type="ChEBI" id="CHEBI:16551"/>
        <dbReference type="ChEBI" id="CHEBI:17925"/>
        <dbReference type="EC" id="3.2.1.28"/>
    </reaction>
</comment>
<dbReference type="EMBL" id="SWLB01000003">
    <property type="protein sequence ID" value="KAF3339889.1"/>
    <property type="molecule type" value="Genomic_DNA"/>
</dbReference>
<dbReference type="InterPro" id="IPR018232">
    <property type="entry name" value="Glyco_hydro_37_CS"/>
</dbReference>
<feature type="chain" id="PRO_5032383577" description="Trehalase" evidence="5">
    <location>
        <begin position="26"/>
        <end position="579"/>
    </location>
</feature>
<evidence type="ECO:0000256" key="4">
    <source>
        <dbReference type="RuleBase" id="RU361180"/>
    </source>
</evidence>
<dbReference type="SUPFAM" id="SSF48208">
    <property type="entry name" value="Six-hairpin glycosidases"/>
    <property type="match status" value="1"/>
</dbReference>
<dbReference type="Proteomes" id="UP000623129">
    <property type="component" value="Unassembled WGS sequence"/>
</dbReference>
<name>A0A833RVQ4_9POAL</name>
<keyword evidence="2 4" id="KW-0378">Hydrolase</keyword>
<evidence type="ECO:0000313" key="6">
    <source>
        <dbReference type="EMBL" id="KAF3339889.1"/>
    </source>
</evidence>
<comment type="similarity">
    <text evidence="1 4">Belongs to the glycosyl hydrolase 37 family.</text>
</comment>
<keyword evidence="3 4" id="KW-0326">Glycosidase</keyword>
<dbReference type="Pfam" id="PF01204">
    <property type="entry name" value="Trehalase"/>
    <property type="match status" value="1"/>
</dbReference>
<dbReference type="PRINTS" id="PR00744">
    <property type="entry name" value="GLHYDRLASE37"/>
</dbReference>
<dbReference type="AlphaFoldDB" id="A0A833RVQ4"/>
<dbReference type="PANTHER" id="PTHR23403">
    <property type="entry name" value="TREHALASE"/>
    <property type="match status" value="1"/>
</dbReference>
<dbReference type="InterPro" id="IPR008928">
    <property type="entry name" value="6-hairpin_glycosidase_sf"/>
</dbReference>
<evidence type="ECO:0000256" key="2">
    <source>
        <dbReference type="ARBA" id="ARBA00022801"/>
    </source>
</evidence>
<keyword evidence="5" id="KW-0732">Signal</keyword>
<protein>
    <recommendedName>
        <fullName evidence="4">Trehalase</fullName>
        <ecNumber evidence="4">3.2.1.28</ecNumber>
    </recommendedName>
    <alternativeName>
        <fullName evidence="4">Alpha-trehalose glucohydrolase</fullName>
    </alternativeName>
</protein>
<dbReference type="PROSITE" id="PS00928">
    <property type="entry name" value="TREHALASE_2"/>
    <property type="match status" value="1"/>
</dbReference>
<dbReference type="GO" id="GO:0004555">
    <property type="term" value="F:alpha,alpha-trehalase activity"/>
    <property type="evidence" value="ECO:0007669"/>
    <property type="project" value="UniProtKB-EC"/>
</dbReference>
<dbReference type="GO" id="GO:0005993">
    <property type="term" value="P:trehalose catabolic process"/>
    <property type="evidence" value="ECO:0007669"/>
    <property type="project" value="TreeGrafter"/>
</dbReference>
<proteinExistence type="inferred from homology"/>
<evidence type="ECO:0000313" key="7">
    <source>
        <dbReference type="Proteomes" id="UP000623129"/>
    </source>
</evidence>
<dbReference type="PANTHER" id="PTHR23403:SF1">
    <property type="entry name" value="TREHALASE"/>
    <property type="match status" value="1"/>
</dbReference>
<organism evidence="6 7">
    <name type="scientific">Carex littledalei</name>
    <dbReference type="NCBI Taxonomy" id="544730"/>
    <lineage>
        <taxon>Eukaryota</taxon>
        <taxon>Viridiplantae</taxon>
        <taxon>Streptophyta</taxon>
        <taxon>Embryophyta</taxon>
        <taxon>Tracheophyta</taxon>
        <taxon>Spermatophyta</taxon>
        <taxon>Magnoliopsida</taxon>
        <taxon>Liliopsida</taxon>
        <taxon>Poales</taxon>
        <taxon>Cyperaceae</taxon>
        <taxon>Cyperoideae</taxon>
        <taxon>Cariceae</taxon>
        <taxon>Carex</taxon>
        <taxon>Carex subgen. Euthyceras</taxon>
    </lineage>
</organism>
<accession>A0A833RVQ4</accession>
<dbReference type="Gene3D" id="1.50.10.10">
    <property type="match status" value="1"/>
</dbReference>
<evidence type="ECO:0000256" key="5">
    <source>
        <dbReference type="SAM" id="SignalP"/>
    </source>
</evidence>
<evidence type="ECO:0000256" key="1">
    <source>
        <dbReference type="ARBA" id="ARBA00005615"/>
    </source>
</evidence>
<comment type="caution">
    <text evidence="6">The sequence shown here is derived from an EMBL/GenBank/DDBJ whole genome shotgun (WGS) entry which is preliminary data.</text>
</comment>
<keyword evidence="7" id="KW-1185">Reference proteome</keyword>
<sequence length="579" mass="65552">MALLRSSLLTFFVLSVFLSLPVSMATDDPLLSFLQCVQSAALRSMGPTATDFDPKLYVDLPLKTDLPATISAFNSLPRQSGTIPISDFNYFLKQFFDEAGSDLVYAKPVDFEPEPEGFLVKVENEVMRGWALEVHAIWKSLSRRVSDAVKTRPERHTLLYLPGTVIVPGSRFREVYYWDSYWVIRGLLASKMYDTAKAVVFNLVSLIETHGHVLNGARTYYTNRSQPPLLSSMVMEIYMRTGDVELVKGVLPALLKEHSFWVSDIHQVTIQDQEGRKHCLSRYQARWYQPRPESATIDEELSLKLSTPSEKDAFYHEIASAAESGWDFSSRWMRNSSDLTTTATTSIIPVDLNTFIFKLEQDISTFAKIIGDNSTSQKFIEVSKSRKAAIRSLLWNPNLGQWVDYWLDKHDAYQGVYSWNPDSQNSKTFASNFVPLWLLAHYPDQLTEEYDEELIINSLKKSGLIREYGIATSLSDTGQQWDFPNGWAPLQHMIIEGLASAHSKEARQLAESIAINWIKTNFAAYKKTGAIHEKCNVESCGEFGGGGEYKPQTGFGWTNGVILALLEEFGWPRDRNITC</sequence>
<reference evidence="6" key="1">
    <citation type="submission" date="2020-01" db="EMBL/GenBank/DDBJ databases">
        <title>Genome sequence of Kobresia littledalei, the first chromosome-level genome in the family Cyperaceae.</title>
        <authorList>
            <person name="Qu G."/>
        </authorList>
    </citation>
    <scope>NUCLEOTIDE SEQUENCE</scope>
    <source>
        <strain evidence="6">C.B.Clarke</strain>
        <tissue evidence="6">Leaf</tissue>
    </source>
</reference>
<evidence type="ECO:0000256" key="3">
    <source>
        <dbReference type="ARBA" id="ARBA00023295"/>
    </source>
</evidence>
<dbReference type="InterPro" id="IPR001661">
    <property type="entry name" value="Glyco_hydro_37"/>
</dbReference>
<dbReference type="OrthoDB" id="3542292at2759"/>
<dbReference type="InterPro" id="IPR012341">
    <property type="entry name" value="6hp_glycosidase-like_sf"/>
</dbReference>
<gene>
    <name evidence="6" type="ORF">FCM35_KLT15660</name>
</gene>